<reference evidence="2" key="1">
    <citation type="journal article" date="2019" name="Int. J. Syst. Evol. Microbiol.">
        <title>The Global Catalogue of Microorganisms (GCM) 10K type strain sequencing project: providing services to taxonomists for standard genome sequencing and annotation.</title>
        <authorList>
            <consortium name="The Broad Institute Genomics Platform"/>
            <consortium name="The Broad Institute Genome Sequencing Center for Infectious Disease"/>
            <person name="Wu L."/>
            <person name="Ma J."/>
        </authorList>
    </citation>
    <scope>NUCLEOTIDE SEQUENCE [LARGE SCALE GENOMIC DNA]</scope>
    <source>
        <strain evidence="2">CCUG 59778</strain>
    </source>
</reference>
<proteinExistence type="predicted"/>
<comment type="caution">
    <text evidence="1">The sequence shown here is derived from an EMBL/GenBank/DDBJ whole genome shotgun (WGS) entry which is preliminary data.</text>
</comment>
<dbReference type="Proteomes" id="UP001595817">
    <property type="component" value="Unassembled WGS sequence"/>
</dbReference>
<name>A0ABV8X0L2_9LACT</name>
<organism evidence="1 2">
    <name type="scientific">Chungangia koreensis</name>
    <dbReference type="NCBI Taxonomy" id="752657"/>
    <lineage>
        <taxon>Bacteria</taxon>
        <taxon>Bacillati</taxon>
        <taxon>Bacillota</taxon>
        <taxon>Bacilli</taxon>
        <taxon>Lactobacillales</taxon>
        <taxon>Chungangia</taxon>
    </lineage>
</organism>
<dbReference type="EMBL" id="JBHSEC010000003">
    <property type="protein sequence ID" value="MFC4409472.1"/>
    <property type="molecule type" value="Genomic_DNA"/>
</dbReference>
<accession>A0ABV8X0L2</accession>
<dbReference type="RefSeq" id="WP_378152265.1">
    <property type="nucleotide sequence ID" value="NZ_JBHSEC010000003.1"/>
</dbReference>
<gene>
    <name evidence="1" type="ORF">ACFOZY_03360</name>
</gene>
<protein>
    <submittedName>
        <fullName evidence="1">Uncharacterized protein</fullName>
    </submittedName>
</protein>
<keyword evidence="2" id="KW-1185">Reference proteome</keyword>
<sequence length="96" mass="10983">MGYILPIQPNQSGLYAGRTTMDRYDYANVHRVVPVKPKSLFEEELEEKLHENDRLIVDNYRMPSIDRAENTPIQHAALAQEISLVVGKGLQINTYV</sequence>
<evidence type="ECO:0000313" key="2">
    <source>
        <dbReference type="Proteomes" id="UP001595817"/>
    </source>
</evidence>
<evidence type="ECO:0000313" key="1">
    <source>
        <dbReference type="EMBL" id="MFC4409472.1"/>
    </source>
</evidence>